<proteinExistence type="inferred from homology"/>
<protein>
    <recommendedName>
        <fullName evidence="6">Geranylgeranyl transferase type-2 subunit alpha</fullName>
        <ecNumber evidence="6">2.5.1.60</ecNumber>
    </recommendedName>
    <alternativeName>
        <fullName evidence="6">Geranylgeranyl transferase type II subunit alpha</fullName>
    </alternativeName>
</protein>
<evidence type="ECO:0000256" key="6">
    <source>
        <dbReference type="RuleBase" id="RU367120"/>
    </source>
</evidence>
<comment type="function">
    <text evidence="6">Catalyzes the transfer of a geranyl-geranyl moiety from geranyl-geranyl pyrophosphate to cysteines occuring in specific C-terminal amino acid sequences.</text>
</comment>
<evidence type="ECO:0000256" key="1">
    <source>
        <dbReference type="ARBA" id="ARBA00006734"/>
    </source>
</evidence>
<dbReference type="AlphaFoldDB" id="A0A420Y7P1"/>
<dbReference type="STRING" id="177199.A0A420Y7P1"/>
<dbReference type="PROSITE" id="PS51147">
    <property type="entry name" value="PFTA"/>
    <property type="match status" value="5"/>
</dbReference>
<dbReference type="OrthoDB" id="1658at2759"/>
<dbReference type="EMBL" id="QVQW01000036">
    <property type="protein sequence ID" value="RKU43918.1"/>
    <property type="molecule type" value="Genomic_DNA"/>
</dbReference>
<organism evidence="8 9">
    <name type="scientific">Coniochaeta pulveracea</name>
    <dbReference type="NCBI Taxonomy" id="177199"/>
    <lineage>
        <taxon>Eukaryota</taxon>
        <taxon>Fungi</taxon>
        <taxon>Dikarya</taxon>
        <taxon>Ascomycota</taxon>
        <taxon>Pezizomycotina</taxon>
        <taxon>Sordariomycetes</taxon>
        <taxon>Sordariomycetidae</taxon>
        <taxon>Coniochaetales</taxon>
        <taxon>Coniochaetaceae</taxon>
        <taxon>Coniochaeta</taxon>
    </lineage>
</organism>
<keyword evidence="3 6" id="KW-0808">Transferase</keyword>
<evidence type="ECO:0000313" key="9">
    <source>
        <dbReference type="Proteomes" id="UP000275385"/>
    </source>
</evidence>
<gene>
    <name evidence="8" type="primary">BET4</name>
    <name evidence="8" type="ORF">DL546_000231</name>
</gene>
<comment type="similarity">
    <text evidence="1 6">Belongs to the protein prenyltransferase subunit alpha family.</text>
</comment>
<feature type="region of interest" description="Disordered" evidence="7">
    <location>
        <begin position="81"/>
        <end position="158"/>
    </location>
</feature>
<evidence type="ECO:0000256" key="7">
    <source>
        <dbReference type="SAM" id="MobiDB-lite"/>
    </source>
</evidence>
<comment type="caution">
    <text evidence="8">The sequence shown here is derived from an EMBL/GenBank/DDBJ whole genome shotgun (WGS) entry which is preliminary data.</text>
</comment>
<sequence length="417" mass="47952">MTSHNTPRQTQSRTEAQYAAEQTKIQTYTTLQSSLLSHISTSGYTYNPEAFALTTKILRLNPEYYTVWNVRRRLLADGLLSKRSSGSSPSTVLPTTSATSDTLGSSGSSSSYQEGGETPVSRESPGTEKGGRSGLQLEKTQQDDAAQESSTAQKNDQKVLTDELQFTIPLLLASPKCYWIWNYRRHILSESIFRLPTPVARRIWLEELGLDSQMLTRDRRNFHAWGYRRYVLGMLESKELDGKSMVEEEFKFTTDKIKGDLSNFSAWHSRSRLIPRLLDERQAGNQERRSFLEEELAFIHDALNVGPEDQSLWFYHQFLMASFTPGNEQYAIVTDFSTTEKIDHLAQEIAEIKELAEDYDDVKWIYEALVEYTVTLGQLRKLENEEETDLRGWLGRLRKLDPMRQGRWDDLEASWKL</sequence>
<feature type="compositionally biased region" description="Polar residues" evidence="7">
    <location>
        <begin position="143"/>
        <end position="154"/>
    </location>
</feature>
<comment type="catalytic activity">
    <reaction evidence="5 6">
        <text>geranylgeranyl diphosphate + L-cysteinyl-[protein] = S-geranylgeranyl-L-cysteinyl-[protein] + diphosphate</text>
        <dbReference type="Rhea" id="RHEA:21240"/>
        <dbReference type="Rhea" id="RHEA-COMP:10131"/>
        <dbReference type="Rhea" id="RHEA-COMP:11537"/>
        <dbReference type="ChEBI" id="CHEBI:29950"/>
        <dbReference type="ChEBI" id="CHEBI:33019"/>
        <dbReference type="ChEBI" id="CHEBI:57533"/>
        <dbReference type="ChEBI" id="CHEBI:86021"/>
        <dbReference type="EC" id="2.5.1.60"/>
    </reaction>
</comment>
<feature type="compositionally biased region" description="Low complexity" evidence="7">
    <location>
        <begin position="81"/>
        <end position="116"/>
    </location>
</feature>
<reference evidence="8 9" key="1">
    <citation type="submission" date="2018-08" db="EMBL/GenBank/DDBJ databases">
        <title>Draft genome of the lignicolous fungus Coniochaeta pulveracea.</title>
        <authorList>
            <person name="Borstlap C.J."/>
            <person name="De Witt R.N."/>
            <person name="Botha A."/>
            <person name="Volschenk H."/>
        </authorList>
    </citation>
    <scope>NUCLEOTIDE SEQUENCE [LARGE SCALE GENOMIC DNA]</scope>
    <source>
        <strain evidence="8 9">CAB683</strain>
    </source>
</reference>
<keyword evidence="2 6" id="KW-0637">Prenyltransferase</keyword>
<dbReference type="SUPFAM" id="SSF48439">
    <property type="entry name" value="Protein prenylyltransferase"/>
    <property type="match status" value="1"/>
</dbReference>
<dbReference type="PANTHER" id="PTHR11129">
    <property type="entry name" value="PROTEIN FARNESYLTRANSFERASE ALPHA SUBUNIT/RAB GERANYLGERANYL TRANSFERASE ALPHA SUBUNIT"/>
    <property type="match status" value="1"/>
</dbReference>
<dbReference type="Gene3D" id="1.25.40.120">
    <property type="entry name" value="Protein prenylyltransferase"/>
    <property type="match status" value="2"/>
</dbReference>
<dbReference type="Proteomes" id="UP000275385">
    <property type="component" value="Unassembled WGS sequence"/>
</dbReference>
<dbReference type="Pfam" id="PF01239">
    <property type="entry name" value="PPTA"/>
    <property type="match status" value="5"/>
</dbReference>
<dbReference type="EC" id="2.5.1.60" evidence="6"/>
<evidence type="ECO:0000313" key="8">
    <source>
        <dbReference type="EMBL" id="RKU43918.1"/>
    </source>
</evidence>
<dbReference type="GO" id="GO:0004663">
    <property type="term" value="F:Rab geranylgeranyltransferase activity"/>
    <property type="evidence" value="ECO:0007669"/>
    <property type="project" value="UniProtKB-UniRule"/>
</dbReference>
<dbReference type="InterPro" id="IPR002088">
    <property type="entry name" value="Prenyl_trans_a"/>
</dbReference>
<accession>A0A420Y7P1</accession>
<evidence type="ECO:0000256" key="4">
    <source>
        <dbReference type="ARBA" id="ARBA00022737"/>
    </source>
</evidence>
<keyword evidence="9" id="KW-1185">Reference proteome</keyword>
<dbReference type="GO" id="GO:0005968">
    <property type="term" value="C:Rab-protein geranylgeranyltransferase complex"/>
    <property type="evidence" value="ECO:0007669"/>
    <property type="project" value="TreeGrafter"/>
</dbReference>
<evidence type="ECO:0000256" key="5">
    <source>
        <dbReference type="ARBA" id="ARBA00047658"/>
    </source>
</evidence>
<evidence type="ECO:0000256" key="3">
    <source>
        <dbReference type="ARBA" id="ARBA00022679"/>
    </source>
</evidence>
<dbReference type="GO" id="GO:0097354">
    <property type="term" value="P:prenylation"/>
    <property type="evidence" value="ECO:0007669"/>
    <property type="project" value="UniProtKB-UniRule"/>
</dbReference>
<dbReference type="PANTHER" id="PTHR11129:SF2">
    <property type="entry name" value="GERANYLGERANYL TRANSFERASE TYPE-2 SUBUNIT ALPHA"/>
    <property type="match status" value="1"/>
</dbReference>
<name>A0A420Y7P1_9PEZI</name>
<evidence type="ECO:0000256" key="2">
    <source>
        <dbReference type="ARBA" id="ARBA00022602"/>
    </source>
</evidence>
<keyword evidence="4" id="KW-0677">Repeat</keyword>